<keyword evidence="8" id="KW-0325">Glycoprotein</keyword>
<feature type="region of interest" description="Disordered" evidence="11">
    <location>
        <begin position="2437"/>
        <end position="2462"/>
    </location>
</feature>
<dbReference type="Pfam" id="PF01391">
    <property type="entry name" value="Collagen"/>
    <property type="match status" value="3"/>
</dbReference>
<evidence type="ECO:0000256" key="1">
    <source>
        <dbReference type="ARBA" id="ARBA00004498"/>
    </source>
</evidence>
<dbReference type="CDD" id="cd01482">
    <property type="entry name" value="vWA_collagen_alphaI-XII-like"/>
    <property type="match status" value="1"/>
</dbReference>
<evidence type="ECO:0000259" key="14">
    <source>
        <dbReference type="PROSITE" id="PS50853"/>
    </source>
</evidence>
<feature type="compositionally biased region" description="Pro residues" evidence="11">
    <location>
        <begin position="2046"/>
        <end position="2055"/>
    </location>
</feature>
<feature type="region of interest" description="Disordered" evidence="11">
    <location>
        <begin position="2154"/>
        <end position="2420"/>
    </location>
</feature>
<feature type="chain" id="PRO_5044709311" evidence="12">
    <location>
        <begin position="18"/>
        <end position="2462"/>
    </location>
</feature>
<feature type="domain" description="Fibronectin type-III" evidence="14">
    <location>
        <begin position="867"/>
        <end position="958"/>
    </location>
</feature>
<dbReference type="KEGG" id="pmrn:116942617"/>
<evidence type="ECO:0000313" key="15">
    <source>
        <dbReference type="Proteomes" id="UP001318040"/>
    </source>
</evidence>
<dbReference type="InterPro" id="IPR050525">
    <property type="entry name" value="ECM_Assembly_Org"/>
</dbReference>
<evidence type="ECO:0000256" key="10">
    <source>
        <dbReference type="ARBA" id="ARBA00049648"/>
    </source>
</evidence>
<dbReference type="FunFam" id="2.60.40.10:FF:000121">
    <property type="entry name" value="Collagen type XII alpha 1 chain"/>
    <property type="match status" value="1"/>
</dbReference>
<feature type="compositionally biased region" description="Acidic residues" evidence="11">
    <location>
        <begin position="2438"/>
        <end position="2454"/>
    </location>
</feature>
<dbReference type="SUPFAM" id="SSF49265">
    <property type="entry name" value="Fibronectin type III"/>
    <property type="match status" value="9"/>
</dbReference>
<evidence type="ECO:0000256" key="6">
    <source>
        <dbReference type="ARBA" id="ARBA00022889"/>
    </source>
</evidence>
<keyword evidence="5" id="KW-0677">Repeat</keyword>
<dbReference type="InterPro" id="IPR013320">
    <property type="entry name" value="ConA-like_dom_sf"/>
</dbReference>
<dbReference type="FunFam" id="3.40.50.410:FF:000001">
    <property type="entry name" value="Collagen, type XII, alpha 1"/>
    <property type="match status" value="2"/>
</dbReference>
<keyword evidence="4 12" id="KW-0732">Signal</keyword>
<evidence type="ECO:0000313" key="17">
    <source>
        <dbReference type="RefSeq" id="XP_032810632.1"/>
    </source>
</evidence>
<feature type="domain" description="Fibronectin type-III" evidence="14">
    <location>
        <begin position="557"/>
        <end position="647"/>
    </location>
</feature>
<feature type="domain" description="VWFA" evidence="13">
    <location>
        <begin position="668"/>
        <end position="840"/>
    </location>
</feature>
<feature type="compositionally biased region" description="Basic and acidic residues" evidence="11">
    <location>
        <begin position="2205"/>
        <end position="2217"/>
    </location>
</feature>
<dbReference type="GO" id="GO:0005581">
    <property type="term" value="C:collagen trimer"/>
    <property type="evidence" value="ECO:0007669"/>
    <property type="project" value="UniProtKB-KW"/>
</dbReference>
<keyword evidence="7 16" id="KW-0176">Collagen</keyword>
<feature type="compositionally biased region" description="Pro residues" evidence="11">
    <location>
        <begin position="2322"/>
        <end position="2343"/>
    </location>
</feature>
<evidence type="ECO:0000256" key="9">
    <source>
        <dbReference type="ARBA" id="ARBA00023278"/>
    </source>
</evidence>
<keyword evidence="15" id="KW-1185">Reference proteome</keyword>
<comment type="similarity">
    <text evidence="10">Belongs to the fibril-associated collagens with interrupted helices (FACIT) family.</text>
</comment>
<feature type="compositionally biased region" description="Basic residues" evidence="11">
    <location>
        <begin position="124"/>
        <end position="133"/>
    </location>
</feature>
<dbReference type="PRINTS" id="PR00453">
    <property type="entry name" value="VWFADOMAIN"/>
</dbReference>
<dbReference type="SUPFAM" id="SSF53300">
    <property type="entry name" value="vWA-like"/>
    <property type="match status" value="3"/>
</dbReference>
<dbReference type="SUPFAM" id="SSF49899">
    <property type="entry name" value="Concanavalin A-like lectins/glucanases"/>
    <property type="match status" value="1"/>
</dbReference>
<dbReference type="FunFam" id="3.40.50.410:FF:000004">
    <property type="entry name" value="collagen alpha-6(VI) chain"/>
    <property type="match status" value="1"/>
</dbReference>
<dbReference type="InterPro" id="IPR048287">
    <property type="entry name" value="TSPN-like_N"/>
</dbReference>
<dbReference type="FunFam" id="2.60.40.10:FF:000480">
    <property type="entry name" value="Collagen, type XII, alpha 1"/>
    <property type="match status" value="1"/>
</dbReference>
<dbReference type="RefSeq" id="XP_032810632.1">
    <property type="nucleotide sequence ID" value="XM_032954741.1"/>
</dbReference>
<dbReference type="PROSITE" id="PS50853">
    <property type="entry name" value="FN3"/>
    <property type="match status" value="9"/>
</dbReference>
<feature type="compositionally biased region" description="Acidic residues" evidence="11">
    <location>
        <begin position="195"/>
        <end position="207"/>
    </location>
</feature>
<feature type="compositionally biased region" description="Low complexity" evidence="11">
    <location>
        <begin position="2056"/>
        <end position="2067"/>
    </location>
</feature>
<evidence type="ECO:0000256" key="8">
    <source>
        <dbReference type="ARBA" id="ARBA00023180"/>
    </source>
</evidence>
<dbReference type="CDD" id="cd00063">
    <property type="entry name" value="FN3"/>
    <property type="match status" value="11"/>
</dbReference>
<organism evidence="15 17">
    <name type="scientific">Petromyzon marinus</name>
    <name type="common">Sea lamprey</name>
    <dbReference type="NCBI Taxonomy" id="7757"/>
    <lineage>
        <taxon>Eukaryota</taxon>
        <taxon>Metazoa</taxon>
        <taxon>Chordata</taxon>
        <taxon>Craniata</taxon>
        <taxon>Vertebrata</taxon>
        <taxon>Cyclostomata</taxon>
        <taxon>Hyperoartia</taxon>
        <taxon>Petromyzontiformes</taxon>
        <taxon>Petromyzontidae</taxon>
        <taxon>Petromyzon</taxon>
    </lineage>
</organism>
<dbReference type="GO" id="GO:0007155">
    <property type="term" value="P:cell adhesion"/>
    <property type="evidence" value="ECO:0007669"/>
    <property type="project" value="UniProtKB-KW"/>
</dbReference>
<feature type="domain" description="Fibronectin type-III" evidence="14">
    <location>
        <begin position="375"/>
        <end position="466"/>
    </location>
</feature>
<dbReference type="PROSITE" id="PS50234">
    <property type="entry name" value="VWFA"/>
    <property type="match status" value="3"/>
</dbReference>
<dbReference type="FunFam" id="2.60.40.10:FF:000444">
    <property type="entry name" value="Collagen alpha-1(XIV) chain isoform X2"/>
    <property type="match status" value="1"/>
</dbReference>
<dbReference type="PANTHER" id="PTHR24020:SF84">
    <property type="entry name" value="VWFA DOMAIN-CONTAINING PROTEIN"/>
    <property type="match status" value="1"/>
</dbReference>
<feature type="domain" description="Fibronectin type-III" evidence="14">
    <location>
        <begin position="1340"/>
        <end position="1429"/>
    </location>
</feature>
<dbReference type="PANTHER" id="PTHR24020">
    <property type="entry name" value="COLLAGEN ALPHA"/>
    <property type="match status" value="1"/>
</dbReference>
<evidence type="ECO:0000256" key="2">
    <source>
        <dbReference type="ARBA" id="ARBA00022525"/>
    </source>
</evidence>
<feature type="domain" description="Fibronectin type-III" evidence="14">
    <location>
        <begin position="1139"/>
        <end position="1228"/>
    </location>
</feature>
<feature type="domain" description="Fibronectin type-III" evidence="14">
    <location>
        <begin position="1430"/>
        <end position="1521"/>
    </location>
</feature>
<gene>
    <name evidence="16 17" type="primary">COL14A1</name>
</gene>
<dbReference type="Gene3D" id="3.40.50.410">
    <property type="entry name" value="von Willebrand factor, type A domain"/>
    <property type="match status" value="3"/>
</dbReference>
<feature type="domain" description="VWFA" evidence="13">
    <location>
        <begin position="152"/>
        <end position="349"/>
    </location>
</feature>
<feature type="domain" description="Fibronectin type-III" evidence="14">
    <location>
        <begin position="1246"/>
        <end position="1336"/>
    </location>
</feature>
<dbReference type="Proteomes" id="UP001318040">
    <property type="component" value="Chromosome 15"/>
</dbReference>
<feature type="compositionally biased region" description="Gly residues" evidence="11">
    <location>
        <begin position="1998"/>
        <end position="2007"/>
    </location>
</feature>
<feature type="compositionally biased region" description="Low complexity" evidence="11">
    <location>
        <begin position="2018"/>
        <end position="2030"/>
    </location>
</feature>
<keyword evidence="3" id="KW-0272">Extracellular matrix</keyword>
<feature type="compositionally biased region" description="Gly residues" evidence="11">
    <location>
        <begin position="2280"/>
        <end position="2290"/>
    </location>
</feature>
<feature type="compositionally biased region" description="Pro residues" evidence="11">
    <location>
        <begin position="1975"/>
        <end position="1988"/>
    </location>
</feature>
<feature type="compositionally biased region" description="Gly residues" evidence="11">
    <location>
        <begin position="2087"/>
        <end position="2096"/>
    </location>
</feature>
<feature type="region of interest" description="Disordered" evidence="11">
    <location>
        <begin position="1965"/>
        <end position="2127"/>
    </location>
</feature>
<evidence type="ECO:0000256" key="5">
    <source>
        <dbReference type="ARBA" id="ARBA00022737"/>
    </source>
</evidence>
<name>A0AAJ7T5S5_PETMA</name>
<proteinExistence type="inferred from homology"/>
<dbReference type="SMART" id="SM00327">
    <property type="entry name" value="VWA"/>
    <property type="match status" value="3"/>
</dbReference>
<dbReference type="Pfam" id="PF00092">
    <property type="entry name" value="VWA"/>
    <property type="match status" value="3"/>
</dbReference>
<feature type="domain" description="Fibronectin type-III" evidence="14">
    <location>
        <begin position="1049"/>
        <end position="1138"/>
    </location>
</feature>
<evidence type="ECO:0000256" key="4">
    <source>
        <dbReference type="ARBA" id="ARBA00022729"/>
    </source>
</evidence>
<evidence type="ECO:0000259" key="13">
    <source>
        <dbReference type="PROSITE" id="PS50234"/>
    </source>
</evidence>
<dbReference type="SMART" id="SM00210">
    <property type="entry name" value="TSPN"/>
    <property type="match status" value="1"/>
</dbReference>
<accession>A0AAJ7T5S5</accession>
<evidence type="ECO:0000256" key="7">
    <source>
        <dbReference type="ARBA" id="ARBA00023119"/>
    </source>
</evidence>
<feature type="compositionally biased region" description="Gly residues" evidence="11">
    <location>
        <begin position="2363"/>
        <end position="2375"/>
    </location>
</feature>
<evidence type="ECO:0000256" key="11">
    <source>
        <dbReference type="SAM" id="MobiDB-lite"/>
    </source>
</evidence>
<evidence type="ECO:0000256" key="3">
    <source>
        <dbReference type="ARBA" id="ARBA00022530"/>
    </source>
</evidence>
<keyword evidence="9" id="KW-0379">Hydroxylation</keyword>
<feature type="region of interest" description="Disordered" evidence="11">
    <location>
        <begin position="186"/>
        <end position="215"/>
    </location>
</feature>
<dbReference type="SMART" id="SM00060">
    <property type="entry name" value="FN3"/>
    <property type="match status" value="11"/>
</dbReference>
<dbReference type="Pfam" id="PF00041">
    <property type="entry name" value="fn3"/>
    <property type="match status" value="9"/>
</dbReference>
<keyword evidence="6" id="KW-0130">Cell adhesion</keyword>
<dbReference type="InterPro" id="IPR036465">
    <property type="entry name" value="vWFA_dom_sf"/>
</dbReference>
<dbReference type="Gene3D" id="2.60.120.200">
    <property type="match status" value="1"/>
</dbReference>
<feature type="compositionally biased region" description="Gly residues" evidence="11">
    <location>
        <begin position="2398"/>
        <end position="2409"/>
    </location>
</feature>
<evidence type="ECO:0000256" key="12">
    <source>
        <dbReference type="SAM" id="SignalP"/>
    </source>
</evidence>
<feature type="signal peptide" evidence="12">
    <location>
        <begin position="1"/>
        <end position="17"/>
    </location>
</feature>
<dbReference type="InterPro" id="IPR008160">
    <property type="entry name" value="Collagen"/>
</dbReference>
<comment type="subcellular location">
    <subcellularLocation>
        <location evidence="1">Secreted</location>
        <location evidence="1">Extracellular space</location>
        <location evidence="1">Extracellular matrix</location>
    </subcellularLocation>
</comment>
<dbReference type="Gene3D" id="2.60.40.10">
    <property type="entry name" value="Immunoglobulins"/>
    <property type="match status" value="11"/>
</dbReference>
<feature type="domain" description="VWFA" evidence="13">
    <location>
        <begin position="1547"/>
        <end position="1724"/>
    </location>
</feature>
<sequence length="2462" mass="261130">MMRVDVSLLVTAALVASLSVCVIHSQVLAPKNLRFKFLKDNNVQMVWKAPAGKISGYKIVIAPAPDGAGPSKELKLPKGATKTVLKDFRAGTEYVVTMVAYDGSAESPPIVGKVTIEAKTTKTTAKKTSKKPPRKNEDRSSSDGCVPGTAADLVFVVDGSWSVGRVNFEKVKGFMASLVQALVRAASSSSSSSSSEEEEESSEEADSDSGGSGVRVGIVQYSTDARTEFLPNEHTDADKLIEAIRRLPYKGGSTNTGDALQFAQRVMFAEGAGTRDGIPKIAFVITDGKSQDAVAAPAQQLRSAGIEIFTLGIKEADVSELQEMASAPLERHLFNVASFDDVKDVQGEIISHVCQGVKLQMTVAQEGESLSAGRKRMDLQVSDISTQGMLVSWPSIAGATSYQLALRTADGLSYGDYIIAAAATSSQQQRLAKLRPDTTYLLSMRAVFPGGPGSETEAEATTAELSGLLVTQETPSSFRVSWPHQKPSARRLRLSYRPAAGGKATELALPPGASSALVRKLRHSTAYSVELTPVTAAGDGPTLMATATTLEAAKFKPPKNLRVLEEGPEGLRMGWKAGPGKVSGYRVHYAPQGDEDAYGEVTLGPDDTSVLLRDLRPGTAYSVNVHAEMQGGGESAALEALVTTSEYEAVTAQTPTGRFECSSQAQVDLVIVLDGSWSIGRINFRLVRVFLEQLVQAFDVRADKIRVALSQYSGDTRTEWDLNTHTTKAALLEAVRSLPYKGGNTNTGMALEHARLQNLRPEAGARPGVPAIVILITDGKSQDEVAKPAAELKSQGVELFAIGVKNADEQELRAIASTPVATHVHQASEFTGMAAIVEGLTRVVCSRADLLFTALRGEGDGGVAVLPPSGLSTSDVTAGGFRVNWKQSAGPVSGYRVVYWPHVGGPQEEVLVGGSESSALLQNLQPETQYRLHVTALSIGGASGNSSQITETTLSIPDLRVYDVTTSSMRVQWEEAEGATGYTLTYAPVGGDEDDDGDKEEKLGPEVTDFLLDGLDASTEYVMTLYAMYDDEIGEPLTAQETTLPLHSPAGGVRLSEVTHNSMRVAWDAPSTRVKKYRMLYEREDGTGAIEEDIRANVTSAVLKGLKSNTAYLVTVFSVFEDGQSEPLSGRGTTLKNPTPQSLRFSDVGEKSVRVSWNAAALDVTMYRVRFTASPSDRTQELVLGGDQTSVLLEKLLPQTPYEVTVAAVHADEAESSPLSGRVTTGDKSSVLTYTSAPRIPGGPQGPRNMVFSDETTMSIEVTWEPAEGPVTSYRVTYEPTRRTQREEMVLVPARSNSVVLQPLAPSTSYKVTVTALYSDGDGASIAGIGRTSVAAGYAPPNNFRVVDEWYNRFRITWDPPTTPPMGYRIVYQPVEGGQAYETVVGDGVNAVVMQNLASGTEYLVRIYATYPGGASQPLQGRGRTLYLGIDDLYASSVEANSFCVQWNPHRDATSYRVTLESLRGEQPMQDFKLGRGVTTHCLDNLLPGVQYRAKVYARYRDMEGPPASVLQSIDPGVGMPFYPQAIPTAAPTPPPIRQVCTSAKADLVFLVDSSWSIGEENFQKLISFVHGIVSSFERIGPSASQVALVVYSDNPRTEFDLNEYENQKEVLGALSSVRYLGGNTKTGRGLKHVQKELFSSTGGMRKAVPKALILITDGRSQDDVTKTAQELRASGYSIFAVGIADADMSEMHQVASRPSEKHVYFAEDFDSFRKIENQIMSHLCQVASIPCPIVFMNGYTVPGFRMMEAFGLVEKTYASLGGVSMQPGSFNEFAAYRLQKGALLKVPTSEVHPEGLPPEFTVSFLLRVLPETGTEPFSVWELTNQRLKPELGVQLDPGRQSVTLFGLDEAGKMQNIAFTGPEVKTIFYGSFHKVHVAVTKSEVRLFIDCSLVASRPMRPFSNYSTDGFELLGHVAKTAGNKVTSADFQLQMLDMVCNADWGTMDKCCELPSLRVEDSCPSLPHACSCSQDSKGPPGPPGPLGSPGPKGPRGHPGSPGTQGGAGLRGEQGPRGPPGQRGPQGPSGISIPGTPGGPGDKGERGHPGQPGPPGPVGPVGPSGRSGSEGPRGPPGKDGERGPAGPPGLMGPQGPGGMDGIMGKPGPRGPSGDPGLQGIKGEPGERGDTQGQQVVRMIARQVCENLLNGHMTRISSIINQMPNNNNGGGRGTPGPPGESGRAGARGPPGETGPMGRPGFPGPSGTPGLRGERGVPGEKGERGNPGTGTRGPPGPPGPPGVEGIGREGSMGPVGPSGQRGRDGVPGTRGQSGPPGPPGYCDPSQCGGGGGYGVAGGYDRRTESGEPEAPAFPVTGYNPYSPYGQPQPYQPEPYQPEPYQPEPYQPEPYQPESYGADTYGSQAYNSRAVGGGGGGGGGGGSSSSSSSSRVTSFTRTDAFEDGDGGGGGGGGGGGSSRETVISRTVVQPRTYVSSSVRRFRVLEDGTEEELEGDEEEEEFFEDSRPPRG</sequence>
<protein>
    <submittedName>
        <fullName evidence="16 17">Collagen alpha-1(XIV) chain isoform X1</fullName>
    </submittedName>
</protein>
<dbReference type="InterPro" id="IPR003961">
    <property type="entry name" value="FN3_dom"/>
</dbReference>
<keyword evidence="2" id="KW-0964">Secreted</keyword>
<feature type="region of interest" description="Disordered" evidence="11">
    <location>
        <begin position="122"/>
        <end position="144"/>
    </location>
</feature>
<reference evidence="16 17" key="1">
    <citation type="submission" date="2025-04" db="UniProtKB">
        <authorList>
            <consortium name="RefSeq"/>
        </authorList>
    </citation>
    <scope>IDENTIFICATION</scope>
    <source>
        <tissue evidence="16 17">Sperm</tissue>
    </source>
</reference>
<dbReference type="InterPro" id="IPR013783">
    <property type="entry name" value="Ig-like_fold"/>
</dbReference>
<evidence type="ECO:0000313" key="16">
    <source>
        <dbReference type="RefSeq" id="XP_032810631.1"/>
    </source>
</evidence>
<dbReference type="InterPro" id="IPR036116">
    <property type="entry name" value="FN3_sf"/>
</dbReference>
<feature type="domain" description="Fibronectin type-III" evidence="14">
    <location>
        <begin position="29"/>
        <end position="121"/>
    </location>
</feature>
<dbReference type="InterPro" id="IPR002035">
    <property type="entry name" value="VWF_A"/>
</dbReference>
<dbReference type="RefSeq" id="XP_032810631.1">
    <property type="nucleotide sequence ID" value="XM_032954740.1"/>
</dbReference>
<feature type="compositionally biased region" description="Polar residues" evidence="11">
    <location>
        <begin position="2410"/>
        <end position="2420"/>
    </location>
</feature>